<feature type="signal peptide" evidence="1">
    <location>
        <begin position="1"/>
        <end position="28"/>
    </location>
</feature>
<organism evidence="3 4">
    <name type="scientific">Candidatus Cryosericum septentrionale</name>
    <dbReference type="NCBI Taxonomy" id="2290913"/>
    <lineage>
        <taxon>Bacteria</taxon>
        <taxon>Pseudomonadati</taxon>
        <taxon>Caldisericota/Cryosericota group</taxon>
        <taxon>Candidatus Cryosericota</taxon>
        <taxon>Candidatus Cryosericia</taxon>
        <taxon>Candidatus Cryosericales</taxon>
        <taxon>Candidatus Cryosericaceae</taxon>
        <taxon>Candidatus Cryosericum</taxon>
    </lineage>
</organism>
<keyword evidence="1" id="KW-0732">Signal</keyword>
<reference evidence="3 4" key="1">
    <citation type="submission" date="2018-09" db="EMBL/GenBank/DDBJ databases">
        <title>Discovery and Ecogenomic Context for Candidatus Cryosericales, a Global Caldiserica Order Active in Thawing Permafrost.</title>
        <authorList>
            <person name="Martinez M.A."/>
            <person name="Woodcroft B.J."/>
            <person name="Ignacio Espinoza J.C."/>
            <person name="Zayed A."/>
            <person name="Singleton C.M."/>
            <person name="Boyd J."/>
            <person name="Li Y.-F."/>
            <person name="Purvine S."/>
            <person name="Maughan H."/>
            <person name="Hodgkins S.B."/>
            <person name="Anderson D."/>
            <person name="Sederholm M."/>
            <person name="Temperton B."/>
            <person name="Saleska S.R."/>
            <person name="Tyson G.W."/>
            <person name="Rich V.I."/>
        </authorList>
    </citation>
    <scope>NUCLEOTIDE SEQUENCE [LARGE SCALE GENOMIC DNA]</scope>
    <source>
        <strain evidence="3 4">SMC1</strain>
    </source>
</reference>
<feature type="domain" description="Copper amine oxidase-like N-terminal" evidence="2">
    <location>
        <begin position="517"/>
        <end position="622"/>
    </location>
</feature>
<dbReference type="RefSeq" id="WP_119085273.1">
    <property type="nucleotide sequence ID" value="NZ_QXIY01000009.1"/>
</dbReference>
<dbReference type="Pfam" id="PF07833">
    <property type="entry name" value="Cu_amine_oxidN1"/>
    <property type="match status" value="1"/>
</dbReference>
<gene>
    <name evidence="3" type="ORF">SMC1_02705</name>
</gene>
<evidence type="ECO:0000259" key="2">
    <source>
        <dbReference type="Pfam" id="PF07833"/>
    </source>
</evidence>
<keyword evidence="4" id="KW-1185">Reference proteome</keyword>
<evidence type="ECO:0000313" key="4">
    <source>
        <dbReference type="Proteomes" id="UP000266113"/>
    </source>
</evidence>
<evidence type="ECO:0000313" key="3">
    <source>
        <dbReference type="EMBL" id="RIE17247.1"/>
    </source>
</evidence>
<dbReference type="AlphaFoldDB" id="A0A398DZB6"/>
<comment type="caution">
    <text evidence="3">The sequence shown here is derived from an EMBL/GenBank/DDBJ whole genome shotgun (WGS) entry which is preliminary data.</text>
</comment>
<evidence type="ECO:0000256" key="1">
    <source>
        <dbReference type="SAM" id="SignalP"/>
    </source>
</evidence>
<dbReference type="OrthoDB" id="9809781at2"/>
<dbReference type="InterPro" id="IPR036582">
    <property type="entry name" value="Mao_N_sf"/>
</dbReference>
<dbReference type="SUPFAM" id="SSF55383">
    <property type="entry name" value="Copper amine oxidase, domain N"/>
    <property type="match status" value="2"/>
</dbReference>
<accession>A0A398DZB6</accession>
<dbReference type="Proteomes" id="UP000266113">
    <property type="component" value="Unassembled WGS sequence"/>
</dbReference>
<protein>
    <recommendedName>
        <fullName evidence="2">Copper amine oxidase-like N-terminal domain-containing protein</fullName>
    </recommendedName>
</protein>
<dbReference type="Gene3D" id="3.30.457.10">
    <property type="entry name" value="Copper amine oxidase-like, N-terminal domain"/>
    <property type="match status" value="2"/>
</dbReference>
<sequence length="628" mass="62977">MKKFLSIFVALAMVLSLFAGVGARSAKAATTLTVTPSGNFAGGLAGSGATAVNAVGTVVSSGSNSAVVNVTTAGVGVFDAVTPNVSVMVPQALTATSTDADWATLGVQYITFTAGTLPIVDDEVIVAASAAPAVGTVLMVGTTVGGLTTDQVNVTTAPVGTISGAVSVMRPTSAGFTTLRSIDPNWLTVGTAQPITFTGMVSPLAVGEQLEVSMVQLQAAVPAFAFLTIGGGITAGDVATATWQDTTGTSHTASYTVVSGDSLATVTTGLKSAINAVVGGNVIATNPYAYVITLTQNVAGIAGNGKTLTSSTSVTATSLTIHTLGGLTSPAYVEEGKTIQLVAVNPTGAIVAATWTSGTGTIATINSNGLVMAMTDSGVSLVTATFGTYSGSFVVIAIPPQTITSLAVKLVPATLKVAGQQQFGAIAASAAYLALDYTTQAAWTDTLPVASVSNVAPTQGLLAYSTAETGNVSAYAGSFTTTVAVTIDAAGVVTITTAPVAVKRVIVLTIGTDIVTVDGHATSVDAAPEIVAGRTFVPIRFIAETFGSTVTWIPATRSIAITLGTTTIGLQIGNKTAVINGKIIALDAAPYIKNSRTMVPLRVITESFGGNVAWDPINHIITITYLLP</sequence>
<feature type="chain" id="PRO_5017181588" description="Copper amine oxidase-like N-terminal domain-containing protein" evidence="1">
    <location>
        <begin position="29"/>
        <end position="628"/>
    </location>
</feature>
<dbReference type="EMBL" id="QXIY01000009">
    <property type="protein sequence ID" value="RIE17247.1"/>
    <property type="molecule type" value="Genomic_DNA"/>
</dbReference>
<dbReference type="InterPro" id="IPR012854">
    <property type="entry name" value="Cu_amine_oxidase-like_N"/>
</dbReference>
<proteinExistence type="predicted"/>
<name>A0A398DZB6_9BACT</name>